<sequence>MSSQQTGGPSRRKAGGAGKKGKVFLEDKSGLLSLMSSITSSKEAIAESRVSKLKAKGAGGEPQGLDGLDGAKSKSAGRSALPGGEKKKKSGDKKKEERAKALSETKQKILERAREKKAAKKGKGAGQPSSQGGQDEQPKKKRVGFA</sequence>
<name>A0A427YUG1_9TREE</name>
<keyword evidence="3" id="KW-1185">Reference proteome</keyword>
<dbReference type="Proteomes" id="UP000279259">
    <property type="component" value="Unassembled WGS sequence"/>
</dbReference>
<organism evidence="2 3">
    <name type="scientific">Saitozyma podzolica</name>
    <dbReference type="NCBI Taxonomy" id="1890683"/>
    <lineage>
        <taxon>Eukaryota</taxon>
        <taxon>Fungi</taxon>
        <taxon>Dikarya</taxon>
        <taxon>Basidiomycota</taxon>
        <taxon>Agaricomycotina</taxon>
        <taxon>Tremellomycetes</taxon>
        <taxon>Tremellales</taxon>
        <taxon>Trimorphomycetaceae</taxon>
        <taxon>Saitozyma</taxon>
    </lineage>
</organism>
<reference evidence="2 3" key="1">
    <citation type="submission" date="2018-11" db="EMBL/GenBank/DDBJ databases">
        <title>Genome sequence of Saitozyma podzolica DSM 27192.</title>
        <authorList>
            <person name="Aliyu H."/>
            <person name="Gorte O."/>
            <person name="Ochsenreither K."/>
        </authorList>
    </citation>
    <scope>NUCLEOTIDE SEQUENCE [LARGE SCALE GENOMIC DNA]</scope>
    <source>
        <strain evidence="2 3">DSM 27192</strain>
    </source>
</reference>
<proteinExistence type="predicted"/>
<evidence type="ECO:0000313" key="2">
    <source>
        <dbReference type="EMBL" id="RSH94770.1"/>
    </source>
</evidence>
<evidence type="ECO:0000313" key="3">
    <source>
        <dbReference type="Proteomes" id="UP000279259"/>
    </source>
</evidence>
<evidence type="ECO:0000256" key="1">
    <source>
        <dbReference type="SAM" id="MobiDB-lite"/>
    </source>
</evidence>
<comment type="caution">
    <text evidence="2">The sequence shown here is derived from an EMBL/GenBank/DDBJ whole genome shotgun (WGS) entry which is preliminary data.</text>
</comment>
<accession>A0A427YUG1</accession>
<protein>
    <submittedName>
        <fullName evidence="2">Uncharacterized protein</fullName>
    </submittedName>
</protein>
<feature type="compositionally biased region" description="Basic residues" evidence="1">
    <location>
        <begin position="10"/>
        <end position="22"/>
    </location>
</feature>
<gene>
    <name evidence="2" type="ORF">EHS25_004576</name>
</gene>
<dbReference type="EMBL" id="RSCD01000002">
    <property type="protein sequence ID" value="RSH94770.1"/>
    <property type="molecule type" value="Genomic_DNA"/>
</dbReference>
<feature type="region of interest" description="Disordered" evidence="1">
    <location>
        <begin position="1"/>
        <end position="23"/>
    </location>
</feature>
<feature type="compositionally biased region" description="Basic and acidic residues" evidence="1">
    <location>
        <begin position="93"/>
        <end position="116"/>
    </location>
</feature>
<feature type="region of interest" description="Disordered" evidence="1">
    <location>
        <begin position="42"/>
        <end position="146"/>
    </location>
</feature>
<dbReference type="OrthoDB" id="2576412at2759"/>
<dbReference type="AlphaFoldDB" id="A0A427YUG1"/>